<evidence type="ECO:0000313" key="2">
    <source>
        <dbReference type="EMBL" id="RID51312.1"/>
    </source>
</evidence>
<evidence type="ECO:0000259" key="1">
    <source>
        <dbReference type="Pfam" id="PF08268"/>
    </source>
</evidence>
<organism evidence="2 3">
    <name type="scientific">Brassica campestris</name>
    <name type="common">Field mustard</name>
    <dbReference type="NCBI Taxonomy" id="3711"/>
    <lineage>
        <taxon>Eukaryota</taxon>
        <taxon>Viridiplantae</taxon>
        <taxon>Streptophyta</taxon>
        <taxon>Embryophyta</taxon>
        <taxon>Tracheophyta</taxon>
        <taxon>Spermatophyta</taxon>
        <taxon>Magnoliopsida</taxon>
        <taxon>eudicotyledons</taxon>
        <taxon>Gunneridae</taxon>
        <taxon>Pentapetalae</taxon>
        <taxon>rosids</taxon>
        <taxon>malvids</taxon>
        <taxon>Brassicales</taxon>
        <taxon>Brassicaceae</taxon>
        <taxon>Brassiceae</taxon>
        <taxon>Brassica</taxon>
    </lineage>
</organism>
<reference evidence="2 3" key="1">
    <citation type="submission" date="2018-06" db="EMBL/GenBank/DDBJ databases">
        <title>WGS assembly of Brassica rapa FPsc.</title>
        <authorList>
            <person name="Bowman J."/>
            <person name="Kohchi T."/>
            <person name="Yamato K."/>
            <person name="Jenkins J."/>
            <person name="Shu S."/>
            <person name="Ishizaki K."/>
            <person name="Yamaoka S."/>
            <person name="Nishihama R."/>
            <person name="Nakamura Y."/>
            <person name="Berger F."/>
            <person name="Adam C."/>
            <person name="Aki S."/>
            <person name="Althoff F."/>
            <person name="Araki T."/>
            <person name="Arteaga-Vazquez M."/>
            <person name="Balasubrmanian S."/>
            <person name="Bauer D."/>
            <person name="Boehm C."/>
            <person name="Briginshaw L."/>
            <person name="Caballero-Perez J."/>
            <person name="Catarino B."/>
            <person name="Chen F."/>
            <person name="Chiyoda S."/>
            <person name="Chovatia M."/>
            <person name="Davies K."/>
            <person name="Delmans M."/>
            <person name="Demura T."/>
            <person name="Dierschke T."/>
            <person name="Dolan L."/>
            <person name="Dorantes-Acosta A."/>
            <person name="Eklund D."/>
            <person name="Florent S."/>
            <person name="Flores-Sandoval E."/>
            <person name="Fujiyama A."/>
            <person name="Fukuzawa H."/>
            <person name="Galik B."/>
            <person name="Grimanelli D."/>
            <person name="Grimwood J."/>
            <person name="Grossniklaus U."/>
            <person name="Hamada T."/>
            <person name="Haseloff J."/>
            <person name="Hetherington A."/>
            <person name="Higo A."/>
            <person name="Hirakawa Y."/>
            <person name="Hundley H."/>
            <person name="Ikeda Y."/>
            <person name="Inoue K."/>
            <person name="Inoue S."/>
            <person name="Ishida S."/>
            <person name="Jia Q."/>
            <person name="Kakita M."/>
            <person name="Kanazawa T."/>
            <person name="Kawai Y."/>
            <person name="Kawashima T."/>
            <person name="Kennedy M."/>
            <person name="Kinose K."/>
            <person name="Kinoshita T."/>
            <person name="Kohara Y."/>
            <person name="Koide E."/>
            <person name="Komatsu K."/>
            <person name="Kopischke S."/>
            <person name="Kubo M."/>
            <person name="Kyozuka J."/>
            <person name="Lagercrantz U."/>
            <person name="Lin S."/>
            <person name="Lindquist E."/>
            <person name="Lipzen A."/>
            <person name="Lu C."/>
            <person name="Luna E."/>
            <person name="Martienssen R."/>
            <person name="Minamino N."/>
            <person name="Mizutani M."/>
            <person name="Mizutani M."/>
            <person name="Mochizuki N."/>
            <person name="Monte I."/>
            <person name="Mosher R."/>
            <person name="Nagasaki H."/>
            <person name="Nakagami H."/>
            <person name="Naramoto S."/>
            <person name="Nishitani K."/>
            <person name="Ohtani M."/>
            <person name="Okamoto T."/>
            <person name="Okumura M."/>
            <person name="Phillips J."/>
            <person name="Pollak B."/>
            <person name="Reinders A."/>
            <person name="Roevekamp M."/>
            <person name="Sano R."/>
            <person name="Sawa S."/>
            <person name="Schmid M."/>
            <person name="Shirakawa M."/>
            <person name="Solano R."/>
            <person name="Spunde A."/>
            <person name="Suetsugu N."/>
            <person name="Sugano S."/>
            <person name="Sugiyama A."/>
            <person name="Sun R."/>
            <person name="Suzuki Y."/>
            <person name="Takenaka M."/>
            <person name="Takezawa D."/>
            <person name="Tomogane H."/>
            <person name="Tsuzuki M."/>
            <person name="Ueda T."/>
            <person name="Umeda M."/>
            <person name="Ward J."/>
            <person name="Watanabe Y."/>
            <person name="Yazaki K."/>
            <person name="Yokoyama R."/>
            <person name="Yoshitake Y."/>
            <person name="Yotsui I."/>
            <person name="Zachgo S."/>
            <person name="Schmutz J."/>
        </authorList>
    </citation>
    <scope>NUCLEOTIDE SEQUENCE [LARGE SCALE GENOMIC DNA]</scope>
    <source>
        <strain evidence="3">cv. B-3</strain>
    </source>
</reference>
<dbReference type="InterPro" id="IPR017451">
    <property type="entry name" value="F-box-assoc_interact_dom"/>
</dbReference>
<dbReference type="PANTHER" id="PTHR31111">
    <property type="entry name" value="BNAA05G37150D PROTEIN-RELATED"/>
    <property type="match status" value="1"/>
</dbReference>
<feature type="domain" description="F-box associated beta-propeller type 3" evidence="1">
    <location>
        <begin position="55"/>
        <end position="169"/>
    </location>
</feature>
<dbReference type="EMBL" id="CM010635">
    <property type="protein sequence ID" value="RID51312.1"/>
    <property type="molecule type" value="Genomic_DNA"/>
</dbReference>
<sequence>MIPRATHEDDQKSQQDTPRLPAKSIVRYQCVSKLWSSFITLPSFINSFVSNPDGSYHMKNSYYDSYLRSESVQGLILLYGSRIWNPSLRRVFTLPHPKEHIHISLDRRKSFLGYDPLEGKHKPLILTLGAQESWRIITKGLCPMHSLTRGGYGLCFNGIMYYDALDTDGHPLVTRDFPCGDGELYILKDADGHEWTRQCLSHVRFKSEWRIYMQLKGITDAGELVFAPKSFDPRRNSTREAFFEGFMGDEFRRSHGVPNDRTDSMSVYTNHMESLVSL</sequence>
<accession>A0A397YCW6</accession>
<dbReference type="Proteomes" id="UP000264353">
    <property type="component" value="Chromosome A8"/>
</dbReference>
<protein>
    <recommendedName>
        <fullName evidence="1">F-box associated beta-propeller type 3 domain-containing protein</fullName>
    </recommendedName>
</protein>
<dbReference type="PANTHER" id="PTHR31111:SF135">
    <property type="entry name" value="F-BOX DOMAIN-CONTAINING PROTEIN"/>
    <property type="match status" value="1"/>
</dbReference>
<dbReference type="NCBIfam" id="TIGR01640">
    <property type="entry name" value="F_box_assoc_1"/>
    <property type="match status" value="1"/>
</dbReference>
<dbReference type="AlphaFoldDB" id="A0A397YCW6"/>
<evidence type="ECO:0000313" key="3">
    <source>
        <dbReference type="Proteomes" id="UP000264353"/>
    </source>
</evidence>
<gene>
    <name evidence="2" type="ORF">BRARA_H01989</name>
</gene>
<name>A0A397YCW6_BRACM</name>
<proteinExistence type="predicted"/>
<dbReference type="Pfam" id="PF08268">
    <property type="entry name" value="FBA_3"/>
    <property type="match status" value="1"/>
</dbReference>
<dbReference type="InterPro" id="IPR013187">
    <property type="entry name" value="F-box-assoc_dom_typ3"/>
</dbReference>